<dbReference type="OrthoDB" id="27832at2759"/>
<evidence type="ECO:0000313" key="2">
    <source>
        <dbReference type="Proteomes" id="UP000499080"/>
    </source>
</evidence>
<gene>
    <name evidence="1" type="ORF">AVEN_107312_1</name>
</gene>
<proteinExistence type="predicted"/>
<sequence>MIWRTAATYTADLQWKRVSSLESSGPEAETLTLGHRSLSRLRGRDLKCILNSLYYEDSKTGFMLGNDMKPFDFKYGRKQETDDEKEKNMILLEESEDEDFGSLQQETEAAEMEEVMYLE</sequence>
<name>A0A4Y2DVJ9_ARAVE</name>
<organism evidence="1 2">
    <name type="scientific">Araneus ventricosus</name>
    <name type="common">Orbweaver spider</name>
    <name type="synonym">Epeira ventricosa</name>
    <dbReference type="NCBI Taxonomy" id="182803"/>
    <lineage>
        <taxon>Eukaryota</taxon>
        <taxon>Metazoa</taxon>
        <taxon>Ecdysozoa</taxon>
        <taxon>Arthropoda</taxon>
        <taxon>Chelicerata</taxon>
        <taxon>Arachnida</taxon>
        <taxon>Araneae</taxon>
        <taxon>Araneomorphae</taxon>
        <taxon>Entelegynae</taxon>
        <taxon>Araneoidea</taxon>
        <taxon>Araneidae</taxon>
        <taxon>Araneus</taxon>
    </lineage>
</organism>
<dbReference type="AlphaFoldDB" id="A0A4Y2DVJ9"/>
<accession>A0A4Y2DVJ9</accession>
<evidence type="ECO:0000313" key="1">
    <source>
        <dbReference type="EMBL" id="GBM19645.1"/>
    </source>
</evidence>
<dbReference type="Proteomes" id="UP000499080">
    <property type="component" value="Unassembled WGS sequence"/>
</dbReference>
<reference evidence="1 2" key="1">
    <citation type="journal article" date="2019" name="Sci. Rep.">
        <title>Orb-weaving spider Araneus ventricosus genome elucidates the spidroin gene catalogue.</title>
        <authorList>
            <person name="Kono N."/>
            <person name="Nakamura H."/>
            <person name="Ohtoshi R."/>
            <person name="Moran D.A.P."/>
            <person name="Shinohara A."/>
            <person name="Yoshida Y."/>
            <person name="Fujiwara M."/>
            <person name="Mori M."/>
            <person name="Tomita M."/>
            <person name="Arakawa K."/>
        </authorList>
    </citation>
    <scope>NUCLEOTIDE SEQUENCE [LARGE SCALE GENOMIC DNA]</scope>
</reference>
<protein>
    <submittedName>
        <fullName evidence="1">Uncharacterized protein</fullName>
    </submittedName>
</protein>
<dbReference type="EMBL" id="BGPR01000427">
    <property type="protein sequence ID" value="GBM19645.1"/>
    <property type="molecule type" value="Genomic_DNA"/>
</dbReference>
<comment type="caution">
    <text evidence="1">The sequence shown here is derived from an EMBL/GenBank/DDBJ whole genome shotgun (WGS) entry which is preliminary data.</text>
</comment>
<keyword evidence="2" id="KW-1185">Reference proteome</keyword>